<sequence>MSTIRSMVSLQHVSVRDPGLNQRRRNLVYLPPRRRPFQLQYSKDNASAESKRPPRLLIKNFLSIRNLEERSILPVPRHLWERIMTVSQPIFQPHRTLLDDRNRWTDFMQPLVNDDECKRLRAEVRRREWEVPEPDLDVHCGLGMNF</sequence>
<dbReference type="HOGENOM" id="CLU_1779429_0_0_1"/>
<dbReference type="OrthoDB" id="7865852at2759"/>
<dbReference type="Proteomes" id="UP000007798">
    <property type="component" value="Unassembled WGS sequence"/>
</dbReference>
<dbReference type="AlphaFoldDB" id="B4MRF5"/>
<organism evidence="1 2">
    <name type="scientific">Drosophila willistoni</name>
    <name type="common">Fruit fly</name>
    <dbReference type="NCBI Taxonomy" id="7260"/>
    <lineage>
        <taxon>Eukaryota</taxon>
        <taxon>Metazoa</taxon>
        <taxon>Ecdysozoa</taxon>
        <taxon>Arthropoda</taxon>
        <taxon>Hexapoda</taxon>
        <taxon>Insecta</taxon>
        <taxon>Pterygota</taxon>
        <taxon>Neoptera</taxon>
        <taxon>Endopterygota</taxon>
        <taxon>Diptera</taxon>
        <taxon>Brachycera</taxon>
        <taxon>Muscomorpha</taxon>
        <taxon>Ephydroidea</taxon>
        <taxon>Drosophilidae</taxon>
        <taxon>Drosophila</taxon>
        <taxon>Sophophora</taxon>
    </lineage>
</organism>
<proteinExistence type="predicted"/>
<accession>B4MRF5</accession>
<dbReference type="EMBL" id="CH963850">
    <property type="protein sequence ID" value="EDW74694.1"/>
    <property type="molecule type" value="Genomic_DNA"/>
</dbReference>
<dbReference type="InParanoid" id="B4MRF5"/>
<evidence type="ECO:0000313" key="1">
    <source>
        <dbReference type="EMBL" id="EDW74694.1"/>
    </source>
</evidence>
<reference evidence="1 2" key="1">
    <citation type="journal article" date="2007" name="Nature">
        <title>Evolution of genes and genomes on the Drosophila phylogeny.</title>
        <authorList>
            <consortium name="Drosophila 12 Genomes Consortium"/>
            <person name="Clark A.G."/>
            <person name="Eisen M.B."/>
            <person name="Smith D.R."/>
            <person name="Bergman C.M."/>
            <person name="Oliver B."/>
            <person name="Markow T.A."/>
            <person name="Kaufman T.C."/>
            <person name="Kellis M."/>
            <person name="Gelbart W."/>
            <person name="Iyer V.N."/>
            <person name="Pollard D.A."/>
            <person name="Sackton T.B."/>
            <person name="Larracuente A.M."/>
            <person name="Singh N.D."/>
            <person name="Abad J.P."/>
            <person name="Abt D.N."/>
            <person name="Adryan B."/>
            <person name="Aguade M."/>
            <person name="Akashi H."/>
            <person name="Anderson W.W."/>
            <person name="Aquadro C.F."/>
            <person name="Ardell D.H."/>
            <person name="Arguello R."/>
            <person name="Artieri C.G."/>
            <person name="Barbash D.A."/>
            <person name="Barker D."/>
            <person name="Barsanti P."/>
            <person name="Batterham P."/>
            <person name="Batzoglou S."/>
            <person name="Begun D."/>
            <person name="Bhutkar A."/>
            <person name="Blanco E."/>
            <person name="Bosak S.A."/>
            <person name="Bradley R.K."/>
            <person name="Brand A.D."/>
            <person name="Brent M.R."/>
            <person name="Brooks A.N."/>
            <person name="Brown R.H."/>
            <person name="Butlin R.K."/>
            <person name="Caggese C."/>
            <person name="Calvi B.R."/>
            <person name="Bernardo de Carvalho A."/>
            <person name="Caspi A."/>
            <person name="Castrezana S."/>
            <person name="Celniker S.E."/>
            <person name="Chang J.L."/>
            <person name="Chapple C."/>
            <person name="Chatterji S."/>
            <person name="Chinwalla A."/>
            <person name="Civetta A."/>
            <person name="Clifton S.W."/>
            <person name="Comeron J.M."/>
            <person name="Costello J.C."/>
            <person name="Coyne J.A."/>
            <person name="Daub J."/>
            <person name="David R.G."/>
            <person name="Delcher A.L."/>
            <person name="Delehaunty K."/>
            <person name="Do C.B."/>
            <person name="Ebling H."/>
            <person name="Edwards K."/>
            <person name="Eickbush T."/>
            <person name="Evans J.D."/>
            <person name="Filipski A."/>
            <person name="Findeiss S."/>
            <person name="Freyhult E."/>
            <person name="Fulton L."/>
            <person name="Fulton R."/>
            <person name="Garcia A.C."/>
            <person name="Gardiner A."/>
            <person name="Garfield D.A."/>
            <person name="Garvin B.E."/>
            <person name="Gibson G."/>
            <person name="Gilbert D."/>
            <person name="Gnerre S."/>
            <person name="Godfrey J."/>
            <person name="Good R."/>
            <person name="Gotea V."/>
            <person name="Gravely B."/>
            <person name="Greenberg A.J."/>
            <person name="Griffiths-Jones S."/>
            <person name="Gross S."/>
            <person name="Guigo R."/>
            <person name="Gustafson E.A."/>
            <person name="Haerty W."/>
            <person name="Hahn M.W."/>
            <person name="Halligan D.L."/>
            <person name="Halpern A.L."/>
            <person name="Halter G.M."/>
            <person name="Han M.V."/>
            <person name="Heger A."/>
            <person name="Hillier L."/>
            <person name="Hinrichs A.S."/>
            <person name="Holmes I."/>
            <person name="Hoskins R.A."/>
            <person name="Hubisz M.J."/>
            <person name="Hultmark D."/>
            <person name="Huntley M.A."/>
            <person name="Jaffe D.B."/>
            <person name="Jagadeeshan S."/>
            <person name="Jeck W.R."/>
            <person name="Johnson J."/>
            <person name="Jones C.D."/>
            <person name="Jordan W.C."/>
            <person name="Karpen G.H."/>
            <person name="Kataoka E."/>
            <person name="Keightley P.D."/>
            <person name="Kheradpour P."/>
            <person name="Kirkness E.F."/>
            <person name="Koerich L.B."/>
            <person name="Kristiansen K."/>
            <person name="Kudrna D."/>
            <person name="Kulathinal R.J."/>
            <person name="Kumar S."/>
            <person name="Kwok R."/>
            <person name="Lander E."/>
            <person name="Langley C.H."/>
            <person name="Lapoint R."/>
            <person name="Lazzaro B.P."/>
            <person name="Lee S.J."/>
            <person name="Levesque L."/>
            <person name="Li R."/>
            <person name="Lin C.F."/>
            <person name="Lin M.F."/>
            <person name="Lindblad-Toh K."/>
            <person name="Llopart A."/>
            <person name="Long M."/>
            <person name="Low L."/>
            <person name="Lozovsky E."/>
            <person name="Lu J."/>
            <person name="Luo M."/>
            <person name="Machado C.A."/>
            <person name="Makalowski W."/>
            <person name="Marzo M."/>
            <person name="Matsuda M."/>
            <person name="Matzkin L."/>
            <person name="McAllister B."/>
            <person name="McBride C.S."/>
            <person name="McKernan B."/>
            <person name="McKernan K."/>
            <person name="Mendez-Lago M."/>
            <person name="Minx P."/>
            <person name="Mollenhauer M.U."/>
            <person name="Montooth K."/>
            <person name="Mount S.M."/>
            <person name="Mu X."/>
            <person name="Myers E."/>
            <person name="Negre B."/>
            <person name="Newfeld S."/>
            <person name="Nielsen R."/>
            <person name="Noor M.A."/>
            <person name="O'Grady P."/>
            <person name="Pachter L."/>
            <person name="Papaceit M."/>
            <person name="Parisi M.J."/>
            <person name="Parisi M."/>
            <person name="Parts L."/>
            <person name="Pedersen J.S."/>
            <person name="Pesole G."/>
            <person name="Phillippy A.M."/>
            <person name="Ponting C.P."/>
            <person name="Pop M."/>
            <person name="Porcelli D."/>
            <person name="Powell J.R."/>
            <person name="Prohaska S."/>
            <person name="Pruitt K."/>
            <person name="Puig M."/>
            <person name="Quesneville H."/>
            <person name="Ram K.R."/>
            <person name="Rand D."/>
            <person name="Rasmussen M.D."/>
            <person name="Reed L.K."/>
            <person name="Reenan R."/>
            <person name="Reily A."/>
            <person name="Remington K.A."/>
            <person name="Rieger T.T."/>
            <person name="Ritchie M.G."/>
            <person name="Robin C."/>
            <person name="Rogers Y.H."/>
            <person name="Rohde C."/>
            <person name="Rozas J."/>
            <person name="Rubenfield M.J."/>
            <person name="Ruiz A."/>
            <person name="Russo S."/>
            <person name="Salzberg S.L."/>
            <person name="Sanchez-Gracia A."/>
            <person name="Saranga D.J."/>
            <person name="Sato H."/>
            <person name="Schaeffer S.W."/>
            <person name="Schatz M.C."/>
            <person name="Schlenke T."/>
            <person name="Schwartz R."/>
            <person name="Segarra C."/>
            <person name="Singh R.S."/>
            <person name="Sirot L."/>
            <person name="Sirota M."/>
            <person name="Sisneros N.B."/>
            <person name="Smith C.D."/>
            <person name="Smith T.F."/>
            <person name="Spieth J."/>
            <person name="Stage D.E."/>
            <person name="Stark A."/>
            <person name="Stephan W."/>
            <person name="Strausberg R.L."/>
            <person name="Strempel S."/>
            <person name="Sturgill D."/>
            <person name="Sutton G."/>
            <person name="Sutton G.G."/>
            <person name="Tao W."/>
            <person name="Teichmann S."/>
            <person name="Tobari Y.N."/>
            <person name="Tomimura Y."/>
            <person name="Tsolas J.M."/>
            <person name="Valente V.L."/>
            <person name="Venter E."/>
            <person name="Venter J.C."/>
            <person name="Vicario S."/>
            <person name="Vieira F.G."/>
            <person name="Vilella A.J."/>
            <person name="Villasante A."/>
            <person name="Walenz B."/>
            <person name="Wang J."/>
            <person name="Wasserman M."/>
            <person name="Watts T."/>
            <person name="Wilson D."/>
            <person name="Wilson R.K."/>
            <person name="Wing R.A."/>
            <person name="Wolfner M.F."/>
            <person name="Wong A."/>
            <person name="Wong G.K."/>
            <person name="Wu C.I."/>
            <person name="Wu G."/>
            <person name="Yamamoto D."/>
            <person name="Yang H.P."/>
            <person name="Yang S.P."/>
            <person name="Yorke J.A."/>
            <person name="Yoshida K."/>
            <person name="Zdobnov E."/>
            <person name="Zhang P."/>
            <person name="Zhang Y."/>
            <person name="Zimin A.V."/>
            <person name="Baldwin J."/>
            <person name="Abdouelleil A."/>
            <person name="Abdulkadir J."/>
            <person name="Abebe A."/>
            <person name="Abera B."/>
            <person name="Abreu J."/>
            <person name="Acer S.C."/>
            <person name="Aftuck L."/>
            <person name="Alexander A."/>
            <person name="An P."/>
            <person name="Anderson E."/>
            <person name="Anderson S."/>
            <person name="Arachi H."/>
            <person name="Azer M."/>
            <person name="Bachantsang P."/>
            <person name="Barry A."/>
            <person name="Bayul T."/>
            <person name="Berlin A."/>
            <person name="Bessette D."/>
            <person name="Bloom T."/>
            <person name="Blye J."/>
            <person name="Boguslavskiy L."/>
            <person name="Bonnet C."/>
            <person name="Boukhgalter B."/>
            <person name="Bourzgui I."/>
            <person name="Brown A."/>
            <person name="Cahill P."/>
            <person name="Channer S."/>
            <person name="Cheshatsang Y."/>
            <person name="Chuda L."/>
            <person name="Citroen M."/>
            <person name="Collymore A."/>
            <person name="Cooke P."/>
            <person name="Costello M."/>
            <person name="D'Aco K."/>
            <person name="Daza R."/>
            <person name="De Haan G."/>
            <person name="DeGray S."/>
            <person name="DeMaso C."/>
            <person name="Dhargay N."/>
            <person name="Dooley K."/>
            <person name="Dooley E."/>
            <person name="Doricent M."/>
            <person name="Dorje P."/>
            <person name="Dorjee K."/>
            <person name="Dupes A."/>
            <person name="Elong R."/>
            <person name="Falk J."/>
            <person name="Farina A."/>
            <person name="Faro S."/>
            <person name="Ferguson D."/>
            <person name="Fisher S."/>
            <person name="Foley C.D."/>
            <person name="Franke A."/>
            <person name="Friedrich D."/>
            <person name="Gadbois L."/>
            <person name="Gearin G."/>
            <person name="Gearin C.R."/>
            <person name="Giannoukos G."/>
            <person name="Goode T."/>
            <person name="Graham J."/>
            <person name="Grandbois E."/>
            <person name="Grewal S."/>
            <person name="Gyaltsen K."/>
            <person name="Hafez N."/>
            <person name="Hagos B."/>
            <person name="Hall J."/>
            <person name="Henson C."/>
            <person name="Hollinger A."/>
            <person name="Honan T."/>
            <person name="Huard M.D."/>
            <person name="Hughes L."/>
            <person name="Hurhula B."/>
            <person name="Husby M.E."/>
            <person name="Kamat A."/>
            <person name="Kanga B."/>
            <person name="Kashin S."/>
            <person name="Khazanovich D."/>
            <person name="Kisner P."/>
            <person name="Lance K."/>
            <person name="Lara M."/>
            <person name="Lee W."/>
            <person name="Lennon N."/>
            <person name="Letendre F."/>
            <person name="LeVine R."/>
            <person name="Lipovsky A."/>
            <person name="Liu X."/>
            <person name="Liu J."/>
            <person name="Liu S."/>
            <person name="Lokyitsang T."/>
            <person name="Lokyitsang Y."/>
            <person name="Lubonja R."/>
            <person name="Lui A."/>
            <person name="MacDonald P."/>
            <person name="Magnisalis V."/>
            <person name="Maru K."/>
            <person name="Matthews C."/>
            <person name="McCusker W."/>
            <person name="McDonough S."/>
            <person name="Mehta T."/>
            <person name="Meldrim J."/>
            <person name="Meneus L."/>
            <person name="Mihai O."/>
            <person name="Mihalev A."/>
            <person name="Mihova T."/>
            <person name="Mittelman R."/>
            <person name="Mlenga V."/>
            <person name="Montmayeur A."/>
            <person name="Mulrain L."/>
            <person name="Navidi A."/>
            <person name="Naylor J."/>
            <person name="Negash T."/>
            <person name="Nguyen T."/>
            <person name="Nguyen N."/>
            <person name="Nicol R."/>
            <person name="Norbu C."/>
            <person name="Norbu N."/>
            <person name="Novod N."/>
            <person name="O'Neill B."/>
            <person name="Osman S."/>
            <person name="Markiewicz E."/>
            <person name="Oyono O.L."/>
            <person name="Patti C."/>
            <person name="Phunkhang P."/>
            <person name="Pierre F."/>
            <person name="Priest M."/>
            <person name="Raghuraman S."/>
            <person name="Rege F."/>
            <person name="Reyes R."/>
            <person name="Rise C."/>
            <person name="Rogov P."/>
            <person name="Ross K."/>
            <person name="Ryan E."/>
            <person name="Settipalli S."/>
            <person name="Shea T."/>
            <person name="Sherpa N."/>
            <person name="Shi L."/>
            <person name="Shih D."/>
            <person name="Sparrow T."/>
            <person name="Spaulding J."/>
            <person name="Stalker J."/>
            <person name="Stange-Thomann N."/>
            <person name="Stavropoulos S."/>
            <person name="Stone C."/>
            <person name="Strader C."/>
            <person name="Tesfaye S."/>
            <person name="Thomson T."/>
            <person name="Thoulutsang Y."/>
            <person name="Thoulutsang D."/>
            <person name="Topham K."/>
            <person name="Topping I."/>
            <person name="Tsamla T."/>
            <person name="Vassiliev H."/>
            <person name="Vo A."/>
            <person name="Wangchuk T."/>
            <person name="Wangdi T."/>
            <person name="Weiand M."/>
            <person name="Wilkinson J."/>
            <person name="Wilson A."/>
            <person name="Yadav S."/>
            <person name="Young G."/>
            <person name="Yu Q."/>
            <person name="Zembek L."/>
            <person name="Zhong D."/>
            <person name="Zimmer A."/>
            <person name="Zwirko Z."/>
            <person name="Jaffe D.B."/>
            <person name="Alvarez P."/>
            <person name="Brockman W."/>
            <person name="Butler J."/>
            <person name="Chin C."/>
            <person name="Gnerre S."/>
            <person name="Grabherr M."/>
            <person name="Kleber M."/>
            <person name="Mauceli E."/>
            <person name="MacCallum I."/>
        </authorList>
    </citation>
    <scope>NUCLEOTIDE SEQUENCE [LARGE SCALE GENOMIC DNA]</scope>
    <source>
        <strain evidence="2">Tucson 14030-0811.24</strain>
    </source>
</reference>
<gene>
    <name evidence="1" type="primary">Dwil\GK15821</name>
    <name evidence="1" type="ORF">Dwil_GK15821</name>
</gene>
<keyword evidence="2" id="KW-1185">Reference proteome</keyword>
<name>B4MRF5_DROWI</name>
<protein>
    <submittedName>
        <fullName evidence="1">Uncharacterized protein</fullName>
    </submittedName>
</protein>
<dbReference type="KEGG" id="dwi:6641079"/>
<evidence type="ECO:0000313" key="2">
    <source>
        <dbReference type="Proteomes" id="UP000007798"/>
    </source>
</evidence>